<dbReference type="InterPro" id="IPR009014">
    <property type="entry name" value="Transketo_C/PFOR_II"/>
</dbReference>
<dbReference type="STRING" id="1453999.AW06_001640"/>
<organism evidence="1 2">
    <name type="scientific">Candidatus Accumulibacter cognatus</name>
    <dbReference type="NCBI Taxonomy" id="2954383"/>
    <lineage>
        <taxon>Bacteria</taxon>
        <taxon>Pseudomonadati</taxon>
        <taxon>Pseudomonadota</taxon>
        <taxon>Betaproteobacteria</taxon>
        <taxon>Candidatus Accumulibacter</taxon>
    </lineage>
</organism>
<evidence type="ECO:0000313" key="1">
    <source>
        <dbReference type="EMBL" id="KFB77226.1"/>
    </source>
</evidence>
<dbReference type="EMBL" id="JDST02000031">
    <property type="protein sequence ID" value="KFB77226.1"/>
    <property type="molecule type" value="Genomic_DNA"/>
</dbReference>
<sequence length="80" mass="8769">MADVATLFPRRHLRHNPAYPLAGSRSFRSLEGSRINTEYVGRDGAVVGIDRFGVSAPAGQWFDFLGLTVTHPVSTVRSLL</sequence>
<evidence type="ECO:0000313" key="2">
    <source>
        <dbReference type="Proteomes" id="UP000021315"/>
    </source>
</evidence>
<dbReference type="Proteomes" id="UP000021315">
    <property type="component" value="Unassembled WGS sequence"/>
</dbReference>
<name>A0A080M8D0_9PROT</name>
<comment type="caution">
    <text evidence="1">The sequence shown here is derived from an EMBL/GenBank/DDBJ whole genome shotgun (WGS) entry which is preliminary data.</text>
</comment>
<reference evidence="1" key="1">
    <citation type="submission" date="2014-02" db="EMBL/GenBank/DDBJ databases">
        <title>Expanding our view of genomic diversity in Candidatus Accumulibacter clades.</title>
        <authorList>
            <person name="Skennerton C.T."/>
            <person name="Barr J.J."/>
            <person name="Slater F.R."/>
            <person name="Bond P.L."/>
            <person name="Tyson G.W."/>
        </authorList>
    </citation>
    <scope>NUCLEOTIDE SEQUENCE [LARGE SCALE GENOMIC DNA]</scope>
</reference>
<keyword evidence="2" id="KW-1185">Reference proteome</keyword>
<dbReference type="Gene3D" id="3.40.50.920">
    <property type="match status" value="1"/>
</dbReference>
<dbReference type="AlphaFoldDB" id="A0A080M8D0"/>
<protein>
    <submittedName>
        <fullName evidence="1">Transketolase</fullName>
    </submittedName>
</protein>
<gene>
    <name evidence="1" type="ORF">AW06_001640</name>
</gene>
<accession>A0A080M8D0</accession>
<dbReference type="SUPFAM" id="SSF52922">
    <property type="entry name" value="TK C-terminal domain-like"/>
    <property type="match status" value="1"/>
</dbReference>
<proteinExistence type="predicted"/>